<dbReference type="EMBL" id="JAHUTJ010052199">
    <property type="protein sequence ID" value="MED6285087.1"/>
    <property type="molecule type" value="Genomic_DNA"/>
</dbReference>
<proteinExistence type="predicted"/>
<dbReference type="Proteomes" id="UP001352852">
    <property type="component" value="Unassembled WGS sequence"/>
</dbReference>
<organism evidence="2 3">
    <name type="scientific">Characodon lateralis</name>
    <dbReference type="NCBI Taxonomy" id="208331"/>
    <lineage>
        <taxon>Eukaryota</taxon>
        <taxon>Metazoa</taxon>
        <taxon>Chordata</taxon>
        <taxon>Craniata</taxon>
        <taxon>Vertebrata</taxon>
        <taxon>Euteleostomi</taxon>
        <taxon>Actinopterygii</taxon>
        <taxon>Neopterygii</taxon>
        <taxon>Teleostei</taxon>
        <taxon>Neoteleostei</taxon>
        <taxon>Acanthomorphata</taxon>
        <taxon>Ovalentaria</taxon>
        <taxon>Atherinomorphae</taxon>
        <taxon>Cyprinodontiformes</taxon>
        <taxon>Goodeidae</taxon>
        <taxon>Characodon</taxon>
    </lineage>
</organism>
<evidence type="ECO:0000313" key="2">
    <source>
        <dbReference type="EMBL" id="MED6285087.1"/>
    </source>
</evidence>
<comment type="caution">
    <text evidence="2">The sequence shown here is derived from an EMBL/GenBank/DDBJ whole genome shotgun (WGS) entry which is preliminary data.</text>
</comment>
<feature type="signal peptide" evidence="1">
    <location>
        <begin position="1"/>
        <end position="27"/>
    </location>
</feature>
<protein>
    <recommendedName>
        <fullName evidence="4">Interleukin-4</fullName>
    </recommendedName>
</protein>
<name>A0ABU7ECU0_9TELE</name>
<sequence length="151" mass="17177">MAGLFVSTWTLSLLLLSFFMSFKQTSANPICTTNCSIYEFQKNVNALGDLAEKCPRIFSLVTNSTCDFPGRIADVVKTLLNEQCLKESKIPNIRSHIKYLIRRLDENNLCPGMVEMYCSNEENSGPIVSLKDLHTKLYTLLMKFKMQFSCL</sequence>
<accession>A0ABU7ECU0</accession>
<reference evidence="2 3" key="1">
    <citation type="submission" date="2021-06" db="EMBL/GenBank/DDBJ databases">
        <authorList>
            <person name="Palmer J.M."/>
        </authorList>
    </citation>
    <scope>NUCLEOTIDE SEQUENCE [LARGE SCALE GENOMIC DNA]</scope>
    <source>
        <strain evidence="2 3">CL_MEX2019</strain>
        <tissue evidence="2">Muscle</tissue>
    </source>
</reference>
<evidence type="ECO:0000256" key="1">
    <source>
        <dbReference type="SAM" id="SignalP"/>
    </source>
</evidence>
<keyword evidence="3" id="KW-1185">Reference proteome</keyword>
<evidence type="ECO:0008006" key="4">
    <source>
        <dbReference type="Google" id="ProtNLM"/>
    </source>
</evidence>
<evidence type="ECO:0000313" key="3">
    <source>
        <dbReference type="Proteomes" id="UP001352852"/>
    </source>
</evidence>
<gene>
    <name evidence="2" type="ORF">CHARACLAT_025753</name>
</gene>
<feature type="chain" id="PRO_5045884055" description="Interleukin-4" evidence="1">
    <location>
        <begin position="28"/>
        <end position="151"/>
    </location>
</feature>
<keyword evidence="1" id="KW-0732">Signal</keyword>